<organism evidence="1 2">
    <name type="scientific">Hahella chejuensis (strain KCTC 2396)</name>
    <dbReference type="NCBI Taxonomy" id="349521"/>
    <lineage>
        <taxon>Bacteria</taxon>
        <taxon>Pseudomonadati</taxon>
        <taxon>Pseudomonadota</taxon>
        <taxon>Gammaproteobacteria</taxon>
        <taxon>Oceanospirillales</taxon>
        <taxon>Hahellaceae</taxon>
        <taxon>Hahella</taxon>
    </lineage>
</organism>
<proteinExistence type="predicted"/>
<evidence type="ECO:0008006" key="3">
    <source>
        <dbReference type="Google" id="ProtNLM"/>
    </source>
</evidence>
<evidence type="ECO:0000313" key="1">
    <source>
        <dbReference type="EMBL" id="ABC30465.1"/>
    </source>
</evidence>
<gene>
    <name evidence="1" type="ordered locus">HCH_03731</name>
</gene>
<protein>
    <recommendedName>
        <fullName evidence="3">Transmembrane anchor protein</fullName>
    </recommendedName>
</protein>
<evidence type="ECO:0000313" key="2">
    <source>
        <dbReference type="Proteomes" id="UP000000238"/>
    </source>
</evidence>
<dbReference type="OrthoDB" id="952847at2"/>
<accession>Q2SFV9</accession>
<name>Q2SFV9_HAHCH</name>
<dbReference type="EMBL" id="CP000155">
    <property type="protein sequence ID" value="ABC30465.1"/>
    <property type="molecule type" value="Genomic_DNA"/>
</dbReference>
<dbReference type="KEGG" id="hch:HCH_03731"/>
<dbReference type="RefSeq" id="WP_011397533.1">
    <property type="nucleotide sequence ID" value="NC_007645.1"/>
</dbReference>
<dbReference type="AlphaFoldDB" id="Q2SFV9"/>
<keyword evidence="2" id="KW-1185">Reference proteome</keyword>
<dbReference type="STRING" id="349521.HCH_03731"/>
<dbReference type="HOGENOM" id="CLU_113667_0_0_6"/>
<dbReference type="Proteomes" id="UP000000238">
    <property type="component" value="Chromosome"/>
</dbReference>
<dbReference type="eggNOG" id="ENOG502ZREC">
    <property type="taxonomic scope" value="Bacteria"/>
</dbReference>
<reference evidence="1 2" key="1">
    <citation type="journal article" date="2005" name="Nucleic Acids Res.">
        <title>Genomic blueprint of Hahella chejuensis, a marine microbe producing an algicidal agent.</title>
        <authorList>
            <person name="Jeong H."/>
            <person name="Yim J.H."/>
            <person name="Lee C."/>
            <person name="Choi S.-H."/>
            <person name="Park Y.K."/>
            <person name="Yoon S.H."/>
            <person name="Hur C.-G."/>
            <person name="Kang H.-Y."/>
            <person name="Kim D."/>
            <person name="Lee H.H."/>
            <person name="Park K.H."/>
            <person name="Park S.-H."/>
            <person name="Park H.-S."/>
            <person name="Lee H.K."/>
            <person name="Oh T.K."/>
            <person name="Kim J.F."/>
        </authorList>
    </citation>
    <scope>NUCLEOTIDE SEQUENCE [LARGE SCALE GENOMIC DNA]</scope>
    <source>
        <strain evidence="1 2">KCTC 2396</strain>
    </source>
</reference>
<sequence>MHDITHRNRAESPSSKTLFKATAIALVVGAGLLVTTVLPAEYGIDPTGVGGYLGLTQLNAIAPQETAEPVEDPMISDAQLASLLNPVWKSSAPLRNDTLTITLGPNEGAEIKAQMQEGDRFMFKWEAQGPVNFDMHGERPNAGDEFTSYWTGRNKTNANGAFQAPFEGVHGWYWHNGGAQPVTVTVTTTGFYEKLYKL</sequence>